<reference evidence="2" key="2">
    <citation type="journal article" date="2015" name="Fish Shellfish Immunol.">
        <title>Early steps in the European eel (Anguilla anguilla)-Vibrio vulnificus interaction in the gills: Role of the RtxA13 toxin.</title>
        <authorList>
            <person name="Callol A."/>
            <person name="Pajuelo D."/>
            <person name="Ebbesson L."/>
            <person name="Teles M."/>
            <person name="MacKenzie S."/>
            <person name="Amaro C."/>
        </authorList>
    </citation>
    <scope>NUCLEOTIDE SEQUENCE</scope>
</reference>
<keyword evidence="1" id="KW-0812">Transmembrane</keyword>
<dbReference type="EMBL" id="GBXM01022879">
    <property type="protein sequence ID" value="JAH85698.1"/>
    <property type="molecule type" value="Transcribed_RNA"/>
</dbReference>
<dbReference type="AlphaFoldDB" id="A0A0E9W880"/>
<name>A0A0E9W880_ANGAN</name>
<keyword evidence="1" id="KW-1133">Transmembrane helix</keyword>
<feature type="transmembrane region" description="Helical" evidence="1">
    <location>
        <begin position="20"/>
        <end position="36"/>
    </location>
</feature>
<keyword evidence="1" id="KW-0472">Membrane</keyword>
<organism evidence="2">
    <name type="scientific">Anguilla anguilla</name>
    <name type="common">European freshwater eel</name>
    <name type="synonym">Muraena anguilla</name>
    <dbReference type="NCBI Taxonomy" id="7936"/>
    <lineage>
        <taxon>Eukaryota</taxon>
        <taxon>Metazoa</taxon>
        <taxon>Chordata</taxon>
        <taxon>Craniata</taxon>
        <taxon>Vertebrata</taxon>
        <taxon>Euteleostomi</taxon>
        <taxon>Actinopterygii</taxon>
        <taxon>Neopterygii</taxon>
        <taxon>Teleostei</taxon>
        <taxon>Anguilliformes</taxon>
        <taxon>Anguillidae</taxon>
        <taxon>Anguilla</taxon>
    </lineage>
</organism>
<accession>A0A0E9W880</accession>
<proteinExistence type="predicted"/>
<protein>
    <submittedName>
        <fullName evidence="2">Uncharacterized protein</fullName>
    </submittedName>
</protein>
<evidence type="ECO:0000256" key="1">
    <source>
        <dbReference type="SAM" id="Phobius"/>
    </source>
</evidence>
<reference evidence="2" key="1">
    <citation type="submission" date="2014-11" db="EMBL/GenBank/DDBJ databases">
        <authorList>
            <person name="Amaro Gonzalez C."/>
        </authorList>
    </citation>
    <scope>NUCLEOTIDE SEQUENCE</scope>
</reference>
<sequence>MSSHSFVSGPESSTPYTKYQILYYFISFCCVCCASVKRT</sequence>
<evidence type="ECO:0000313" key="2">
    <source>
        <dbReference type="EMBL" id="JAH85698.1"/>
    </source>
</evidence>